<evidence type="ECO:0000313" key="2">
    <source>
        <dbReference type="Proteomes" id="UP000184447"/>
    </source>
</evidence>
<dbReference type="AlphaFoldDB" id="A0A1M5V6Z9"/>
<dbReference type="Proteomes" id="UP000184447">
    <property type="component" value="Unassembled WGS sequence"/>
</dbReference>
<gene>
    <name evidence="1" type="ORF">SAMN02745207_02131</name>
</gene>
<organism evidence="1 2">
    <name type="scientific">Clostridium grantii DSM 8605</name>
    <dbReference type="NCBI Taxonomy" id="1121316"/>
    <lineage>
        <taxon>Bacteria</taxon>
        <taxon>Bacillati</taxon>
        <taxon>Bacillota</taxon>
        <taxon>Clostridia</taxon>
        <taxon>Eubacteriales</taxon>
        <taxon>Clostridiaceae</taxon>
        <taxon>Clostridium</taxon>
    </lineage>
</organism>
<dbReference type="EMBL" id="FQXM01000010">
    <property type="protein sequence ID" value="SHH70980.1"/>
    <property type="molecule type" value="Genomic_DNA"/>
</dbReference>
<reference evidence="1 2" key="1">
    <citation type="submission" date="2016-11" db="EMBL/GenBank/DDBJ databases">
        <authorList>
            <person name="Jaros S."/>
            <person name="Januszkiewicz K."/>
            <person name="Wedrychowicz H."/>
        </authorList>
    </citation>
    <scope>NUCLEOTIDE SEQUENCE [LARGE SCALE GENOMIC DNA]</scope>
    <source>
        <strain evidence="1 2">DSM 8605</strain>
    </source>
</reference>
<name>A0A1M5V6Z9_9CLOT</name>
<protein>
    <submittedName>
        <fullName evidence="1">Uncharacterized protein</fullName>
    </submittedName>
</protein>
<accession>A0A1M5V6Z9</accession>
<proteinExistence type="predicted"/>
<dbReference type="RefSeq" id="WP_073338412.1">
    <property type="nucleotide sequence ID" value="NZ_FQXM01000010.1"/>
</dbReference>
<evidence type="ECO:0000313" key="1">
    <source>
        <dbReference type="EMBL" id="SHH70980.1"/>
    </source>
</evidence>
<keyword evidence="2" id="KW-1185">Reference proteome</keyword>
<sequence>METTTSDIVHNVKVSGDLSNGEEINLINLNIRGDLIITIGYGNINLINIHAKNIIIYESSSSNITNDELGVDILPLETFSEIENIDNILNQNVNFEISKDVSEVVYKKNTLHKLIDKFKNFFN</sequence>